<evidence type="ECO:0000256" key="2">
    <source>
        <dbReference type="ARBA" id="ARBA00023163"/>
    </source>
</evidence>
<dbReference type="PANTHER" id="PTHR16515">
    <property type="entry name" value="PR DOMAIN ZINC FINGER PROTEIN"/>
    <property type="match status" value="1"/>
</dbReference>
<dbReference type="PROSITE" id="PS00028">
    <property type="entry name" value="ZINC_FINGER_C2H2_1"/>
    <property type="match status" value="3"/>
</dbReference>
<dbReference type="Pfam" id="PF00096">
    <property type="entry name" value="zf-C2H2"/>
    <property type="match status" value="2"/>
</dbReference>
<dbReference type="PANTHER" id="PTHR16515:SF21">
    <property type="entry name" value="PR DOMAIN ZINC FINGER PROTEIN 13"/>
    <property type="match status" value="1"/>
</dbReference>
<accession>A0A9U8DU37</accession>
<dbReference type="InterPro" id="IPR046341">
    <property type="entry name" value="SET_dom_sf"/>
</dbReference>
<dbReference type="GeneID" id="106050923"/>
<dbReference type="GO" id="GO:0005634">
    <property type="term" value="C:nucleus"/>
    <property type="evidence" value="ECO:0007669"/>
    <property type="project" value="TreeGrafter"/>
</dbReference>
<dbReference type="OrthoDB" id="9998363at2759"/>
<name>A0A9U8DU37_BIOGL</name>
<feature type="domain" description="C2H2-type" evidence="5">
    <location>
        <begin position="473"/>
        <end position="500"/>
    </location>
</feature>
<protein>
    <submittedName>
        <fullName evidence="8">B lymphocyte-induced maturation protein 1 homolog</fullName>
    </submittedName>
</protein>
<dbReference type="AlphaFoldDB" id="A0A9U8DU37"/>
<evidence type="ECO:0000259" key="6">
    <source>
        <dbReference type="PROSITE" id="PS50280"/>
    </source>
</evidence>
<keyword evidence="3" id="KW-0863">Zinc-finger</keyword>
<feature type="domain" description="C2H2-type" evidence="5">
    <location>
        <begin position="530"/>
        <end position="553"/>
    </location>
</feature>
<evidence type="ECO:0000259" key="5">
    <source>
        <dbReference type="PROSITE" id="PS50157"/>
    </source>
</evidence>
<evidence type="ECO:0000256" key="4">
    <source>
        <dbReference type="SAM" id="MobiDB-lite"/>
    </source>
</evidence>
<dbReference type="OMA" id="CAMTIQS"/>
<dbReference type="InterPro" id="IPR050331">
    <property type="entry name" value="Zinc_finger"/>
</dbReference>
<feature type="domain" description="C2H2-type" evidence="5">
    <location>
        <begin position="204"/>
        <end position="233"/>
    </location>
</feature>
<dbReference type="RefSeq" id="XP_013061438.2">
    <property type="nucleotide sequence ID" value="XM_013205984.2"/>
</dbReference>
<dbReference type="KEGG" id="bgt:106050923"/>
<dbReference type="GO" id="GO:0010468">
    <property type="term" value="P:regulation of gene expression"/>
    <property type="evidence" value="ECO:0007669"/>
    <property type="project" value="TreeGrafter"/>
</dbReference>
<dbReference type="GO" id="GO:0008270">
    <property type="term" value="F:zinc ion binding"/>
    <property type="evidence" value="ECO:0007669"/>
    <property type="project" value="UniProtKB-KW"/>
</dbReference>
<reference evidence="8" key="1">
    <citation type="submission" date="2025-08" db="UniProtKB">
        <authorList>
            <consortium name="RefSeq"/>
        </authorList>
    </citation>
    <scope>IDENTIFICATION</scope>
</reference>
<dbReference type="Gene3D" id="2.170.270.10">
    <property type="entry name" value="SET domain"/>
    <property type="match status" value="1"/>
</dbReference>
<dbReference type="SMART" id="SM00355">
    <property type="entry name" value="ZnF_C2H2"/>
    <property type="match status" value="4"/>
</dbReference>
<dbReference type="SUPFAM" id="SSF57667">
    <property type="entry name" value="beta-beta-alpha zinc fingers"/>
    <property type="match status" value="2"/>
</dbReference>
<organism evidence="7 8">
    <name type="scientific">Biomphalaria glabrata</name>
    <name type="common">Bloodfluke planorb</name>
    <name type="synonym">Freshwater snail</name>
    <dbReference type="NCBI Taxonomy" id="6526"/>
    <lineage>
        <taxon>Eukaryota</taxon>
        <taxon>Metazoa</taxon>
        <taxon>Spiralia</taxon>
        <taxon>Lophotrochozoa</taxon>
        <taxon>Mollusca</taxon>
        <taxon>Gastropoda</taxon>
        <taxon>Heterobranchia</taxon>
        <taxon>Euthyneura</taxon>
        <taxon>Panpulmonata</taxon>
        <taxon>Hygrophila</taxon>
        <taxon>Lymnaeoidea</taxon>
        <taxon>Planorbidae</taxon>
        <taxon>Biomphalaria</taxon>
    </lineage>
</organism>
<keyword evidence="3" id="KW-0862">Zinc</keyword>
<dbReference type="PROSITE" id="PS50157">
    <property type="entry name" value="ZINC_FINGER_C2H2_2"/>
    <property type="match status" value="4"/>
</dbReference>
<evidence type="ECO:0000313" key="8">
    <source>
        <dbReference type="RefSeq" id="XP_013061438.2"/>
    </source>
</evidence>
<keyword evidence="7" id="KW-1185">Reference proteome</keyword>
<dbReference type="PROSITE" id="PS50280">
    <property type="entry name" value="SET"/>
    <property type="match status" value="1"/>
</dbReference>
<feature type="domain" description="SET" evidence="6">
    <location>
        <begin position="90"/>
        <end position="181"/>
    </location>
</feature>
<gene>
    <name evidence="8" type="primary">LOC106050923</name>
</gene>
<dbReference type="InterPro" id="IPR013087">
    <property type="entry name" value="Znf_C2H2_type"/>
</dbReference>
<feature type="domain" description="C2H2-type" evidence="5">
    <location>
        <begin position="501"/>
        <end position="528"/>
    </location>
</feature>
<sequence length="598" mass="66463">MISTTLDIKHVSDSSSCAMTIQSQPSPSCAMTIQSQPSPSCAMTIQSQPSPSCAMTIQSQPSPVAAMLVDDVHDFKFCGVVAGNDIPELVTVKVHSTDVTLGRDLIASIDSQIKARCIKVFWKNKQLETNSEYRISACLAFVRSARDRHEQNVELVQKDSCFFVRTIRTIKQGEQLLIWYEDGHAREVGVPILTLSHIRGHQNYMCTTCGVTFTHPNILKAHMFLQCSSSTTPLVSSTAQSLVPFQQLLQTISKMPTSNASSGPKKSKQCELSPRRQHCWGQVEVQQDKPYKSAFRTYPSSSRDTPKGSDEALMTPDSSTDQSSALNLSVKHTNRHLTMGTNTISSWNLIDPKHMLQPLVALPLDYPSMAGCYPISSHLHPLDVKILHGQAAHSHSFQNLMETRAGCHMDFPLSSSQIDTFQDTTTNTHNSSVSPGVRNFRHNNPYGFTLPSDKEPLDLLPQAYFANKSKKGHLCLCCGKLYSRKYGLKIHMRTHNGYKPLKCKICSRPFGDPSNLNKHVRLHAQGETPYRCEYCGKVLVRRRDLERHVRSRHPMGCVDTDEAMCESSPDSSLISVTADSPEDLLEAKHTSLNDSSSN</sequence>
<keyword evidence="3" id="KW-0479">Metal-binding</keyword>
<evidence type="ECO:0000256" key="3">
    <source>
        <dbReference type="PROSITE-ProRule" id="PRU00042"/>
    </source>
</evidence>
<feature type="compositionally biased region" description="Polar residues" evidence="4">
    <location>
        <begin position="316"/>
        <end position="325"/>
    </location>
</feature>
<dbReference type="Gene3D" id="3.30.160.60">
    <property type="entry name" value="Classic Zinc Finger"/>
    <property type="match status" value="3"/>
</dbReference>
<keyword evidence="1" id="KW-0805">Transcription regulation</keyword>
<dbReference type="InterPro" id="IPR001214">
    <property type="entry name" value="SET_dom"/>
</dbReference>
<proteinExistence type="predicted"/>
<evidence type="ECO:0000256" key="1">
    <source>
        <dbReference type="ARBA" id="ARBA00023015"/>
    </source>
</evidence>
<keyword evidence="2" id="KW-0804">Transcription</keyword>
<evidence type="ECO:0000313" key="7">
    <source>
        <dbReference type="Proteomes" id="UP001165740"/>
    </source>
</evidence>
<dbReference type="Pfam" id="PF21549">
    <property type="entry name" value="PRDM2_PR"/>
    <property type="match status" value="1"/>
</dbReference>
<dbReference type="Proteomes" id="UP001165740">
    <property type="component" value="Chromosome 6"/>
</dbReference>
<dbReference type="InterPro" id="IPR036236">
    <property type="entry name" value="Znf_C2H2_sf"/>
</dbReference>
<dbReference type="FunFam" id="3.30.160.60:FF:000616">
    <property type="entry name" value="PR domain zinc finger protein 13"/>
    <property type="match status" value="1"/>
</dbReference>
<feature type="region of interest" description="Disordered" evidence="4">
    <location>
        <begin position="291"/>
        <end position="325"/>
    </location>
</feature>